<comment type="similarity">
    <text evidence="1 6">Belongs to the peptidase S1B family.</text>
</comment>
<dbReference type="InterPro" id="IPR009003">
    <property type="entry name" value="Peptidase_S1_PA"/>
</dbReference>
<name>A0A1G7DQE2_9RHOB</name>
<dbReference type="InterPro" id="IPR043504">
    <property type="entry name" value="Peptidase_S1_PA_chymotrypsin"/>
</dbReference>
<dbReference type="EC" id="3.4.21.-" evidence="6"/>
<keyword evidence="4 6" id="KW-0378">Hydrolase</keyword>
<organism evidence="7 8">
    <name type="scientific">Salipiger thiooxidans</name>
    <dbReference type="NCBI Taxonomy" id="282683"/>
    <lineage>
        <taxon>Bacteria</taxon>
        <taxon>Pseudomonadati</taxon>
        <taxon>Pseudomonadota</taxon>
        <taxon>Alphaproteobacteria</taxon>
        <taxon>Rhodobacterales</taxon>
        <taxon>Roseobacteraceae</taxon>
        <taxon>Salipiger</taxon>
    </lineage>
</organism>
<dbReference type="RefSeq" id="WP_089957729.1">
    <property type="nucleotide sequence ID" value="NZ_FNAV01000004.1"/>
</dbReference>
<sequence length="339" mass="36591">MSNDRKLLRDLFLTLFRSNDDLYEAIDSLDYPQMPMLLAGLPATNQSRIAFTLVAVQQLEAHALTGPALFDLLAARYPARAESIRSVEAALAGDSDEKEVDAGSLSDRGEVTAADVETQEKLMGDRATFLDVSYLAKGAKAARAVVKLRMKFGAAWYLGTAFLISPTRLLTAFHNVESEGARATEIEAIFDYEASVGGVEAEGTRVACLMDTAQGEAEDDWAVIDIDVPREGITPLTLAKMPAQAQDRVAIIQHPGGMAKQVALHNNLVTYADDTRLQYLTDTLKGSSGAPVFNADWEVVAVHHAGGDLKVPGTKDIVFRNQGTPSERVVARMKALGIV</sequence>
<dbReference type="Gene3D" id="2.40.10.10">
    <property type="entry name" value="Trypsin-like serine proteases"/>
    <property type="match status" value="2"/>
</dbReference>
<gene>
    <name evidence="7" type="ORF">SAMN04488105_104365</name>
</gene>
<dbReference type="SUPFAM" id="SSF50494">
    <property type="entry name" value="Trypsin-like serine proteases"/>
    <property type="match status" value="1"/>
</dbReference>
<evidence type="ECO:0000256" key="6">
    <source>
        <dbReference type="RuleBase" id="RU004296"/>
    </source>
</evidence>
<keyword evidence="2 6" id="KW-0645">Protease</keyword>
<keyword evidence="3" id="KW-0732">Signal</keyword>
<evidence type="ECO:0000256" key="4">
    <source>
        <dbReference type="ARBA" id="ARBA00022801"/>
    </source>
</evidence>
<reference evidence="8" key="1">
    <citation type="submission" date="2016-10" db="EMBL/GenBank/DDBJ databases">
        <authorList>
            <person name="Varghese N."/>
            <person name="Submissions S."/>
        </authorList>
    </citation>
    <scope>NUCLEOTIDE SEQUENCE [LARGE SCALE GENOMIC DNA]</scope>
    <source>
        <strain evidence="8">DSM 10146</strain>
    </source>
</reference>
<proteinExistence type="inferred from homology"/>
<dbReference type="EMBL" id="FNAV01000004">
    <property type="protein sequence ID" value="SDE53717.1"/>
    <property type="molecule type" value="Genomic_DNA"/>
</dbReference>
<keyword evidence="5 6" id="KW-0720">Serine protease</keyword>
<evidence type="ECO:0000256" key="1">
    <source>
        <dbReference type="ARBA" id="ARBA00008764"/>
    </source>
</evidence>
<dbReference type="GO" id="GO:0008236">
    <property type="term" value="F:serine-type peptidase activity"/>
    <property type="evidence" value="ECO:0007669"/>
    <property type="project" value="UniProtKB-KW"/>
</dbReference>
<evidence type="ECO:0000313" key="8">
    <source>
        <dbReference type="Proteomes" id="UP000198994"/>
    </source>
</evidence>
<dbReference type="AlphaFoldDB" id="A0A1G7DQE2"/>
<dbReference type="PRINTS" id="PR00839">
    <property type="entry name" value="V8PROTEASE"/>
</dbReference>
<evidence type="ECO:0000256" key="3">
    <source>
        <dbReference type="ARBA" id="ARBA00022729"/>
    </source>
</evidence>
<dbReference type="Pfam" id="PF13365">
    <property type="entry name" value="Trypsin_2"/>
    <property type="match status" value="1"/>
</dbReference>
<accession>A0A1G7DQE2</accession>
<keyword evidence="8" id="KW-1185">Reference proteome</keyword>
<dbReference type="GO" id="GO:0006508">
    <property type="term" value="P:proteolysis"/>
    <property type="evidence" value="ECO:0007669"/>
    <property type="project" value="UniProtKB-KW"/>
</dbReference>
<dbReference type="PANTHER" id="PTHR36234:SF5">
    <property type="entry name" value="LYSYL ENDOPEPTIDASE"/>
    <property type="match status" value="1"/>
</dbReference>
<evidence type="ECO:0000313" key="7">
    <source>
        <dbReference type="EMBL" id="SDE53717.1"/>
    </source>
</evidence>
<evidence type="ECO:0000256" key="5">
    <source>
        <dbReference type="ARBA" id="ARBA00022825"/>
    </source>
</evidence>
<evidence type="ECO:0000256" key="2">
    <source>
        <dbReference type="ARBA" id="ARBA00022670"/>
    </source>
</evidence>
<dbReference type="InterPro" id="IPR008256">
    <property type="entry name" value="Peptidase_S1B"/>
</dbReference>
<dbReference type="PANTHER" id="PTHR36234">
    <property type="entry name" value="LYSYL ENDOPEPTIDASE"/>
    <property type="match status" value="1"/>
</dbReference>
<dbReference type="Proteomes" id="UP000198994">
    <property type="component" value="Unassembled WGS sequence"/>
</dbReference>
<protein>
    <recommendedName>
        <fullName evidence="6">Serine protease</fullName>
        <ecNumber evidence="6">3.4.21.-</ecNumber>
    </recommendedName>
</protein>
<dbReference type="OrthoDB" id="500593at2"/>
<dbReference type="STRING" id="282683.SAMN04488105_104365"/>